<keyword evidence="1" id="KW-0812">Transmembrane</keyword>
<gene>
    <name evidence="2" type="ORF">CEXT_427041</name>
</gene>
<evidence type="ECO:0000313" key="3">
    <source>
        <dbReference type="Proteomes" id="UP001054945"/>
    </source>
</evidence>
<keyword evidence="3" id="KW-1185">Reference proteome</keyword>
<comment type="caution">
    <text evidence="2">The sequence shown here is derived from an EMBL/GenBank/DDBJ whole genome shotgun (WGS) entry which is preliminary data.</text>
</comment>
<dbReference type="EMBL" id="BPLR01017599">
    <property type="protein sequence ID" value="GIY92901.1"/>
    <property type="molecule type" value="Genomic_DNA"/>
</dbReference>
<keyword evidence="1" id="KW-1133">Transmembrane helix</keyword>
<organism evidence="2 3">
    <name type="scientific">Caerostris extrusa</name>
    <name type="common">Bark spider</name>
    <name type="synonym">Caerostris bankana</name>
    <dbReference type="NCBI Taxonomy" id="172846"/>
    <lineage>
        <taxon>Eukaryota</taxon>
        <taxon>Metazoa</taxon>
        <taxon>Ecdysozoa</taxon>
        <taxon>Arthropoda</taxon>
        <taxon>Chelicerata</taxon>
        <taxon>Arachnida</taxon>
        <taxon>Araneae</taxon>
        <taxon>Araneomorphae</taxon>
        <taxon>Entelegynae</taxon>
        <taxon>Araneoidea</taxon>
        <taxon>Araneidae</taxon>
        <taxon>Caerostris</taxon>
    </lineage>
</organism>
<accession>A0AAV4XCC3</accession>
<evidence type="ECO:0000256" key="1">
    <source>
        <dbReference type="SAM" id="Phobius"/>
    </source>
</evidence>
<proteinExistence type="predicted"/>
<dbReference type="AlphaFoldDB" id="A0AAV4XCC3"/>
<name>A0AAV4XCC3_CAEEX</name>
<evidence type="ECO:0000313" key="2">
    <source>
        <dbReference type="EMBL" id="GIY92901.1"/>
    </source>
</evidence>
<sequence>MVSPIYAPIVRMALNWINFKPNGFSLEKTIAITLFCRGLWVVGYLGGFVVVLMQAEMHRYSYFAKQGYSDKESANAHA</sequence>
<keyword evidence="1" id="KW-0472">Membrane</keyword>
<reference evidence="2 3" key="1">
    <citation type="submission" date="2021-06" db="EMBL/GenBank/DDBJ databases">
        <title>Caerostris extrusa draft genome.</title>
        <authorList>
            <person name="Kono N."/>
            <person name="Arakawa K."/>
        </authorList>
    </citation>
    <scope>NUCLEOTIDE SEQUENCE [LARGE SCALE GENOMIC DNA]</scope>
</reference>
<dbReference type="Proteomes" id="UP001054945">
    <property type="component" value="Unassembled WGS sequence"/>
</dbReference>
<feature type="transmembrane region" description="Helical" evidence="1">
    <location>
        <begin position="30"/>
        <end position="53"/>
    </location>
</feature>
<protein>
    <submittedName>
        <fullName evidence="2">Uncharacterized protein</fullName>
    </submittedName>
</protein>